<dbReference type="GO" id="GO:0016712">
    <property type="term" value="F:oxidoreductase activity, acting on paired donors, with incorporation or reduction of molecular oxygen, reduced flavin or flavoprotein as one donor, and incorporation of one atom of oxygen"/>
    <property type="evidence" value="ECO:0007669"/>
    <property type="project" value="TreeGrafter"/>
</dbReference>
<dbReference type="InterPro" id="IPR036396">
    <property type="entry name" value="Cyt_P450_sf"/>
</dbReference>
<dbReference type="OrthoDB" id="2789670at2759"/>
<evidence type="ECO:0008006" key="11">
    <source>
        <dbReference type="Google" id="ProtNLM"/>
    </source>
</evidence>
<dbReference type="InterPro" id="IPR002401">
    <property type="entry name" value="Cyt_P450_E_grp-I"/>
</dbReference>
<feature type="binding site" description="axial binding residue" evidence="7">
    <location>
        <position position="439"/>
    </location>
    <ligand>
        <name>heme</name>
        <dbReference type="ChEBI" id="CHEBI:30413"/>
    </ligand>
    <ligandPart>
        <name>Fe</name>
        <dbReference type="ChEBI" id="CHEBI:18248"/>
    </ligandPart>
</feature>
<dbReference type="GO" id="GO:0020037">
    <property type="term" value="F:heme binding"/>
    <property type="evidence" value="ECO:0007669"/>
    <property type="project" value="InterPro"/>
</dbReference>
<dbReference type="GO" id="GO:0006082">
    <property type="term" value="P:organic acid metabolic process"/>
    <property type="evidence" value="ECO:0007669"/>
    <property type="project" value="TreeGrafter"/>
</dbReference>
<comment type="cofactor">
    <cofactor evidence="1 7">
        <name>heme</name>
        <dbReference type="ChEBI" id="CHEBI:30413"/>
    </cofactor>
</comment>
<evidence type="ECO:0000256" key="2">
    <source>
        <dbReference type="ARBA" id="ARBA00010617"/>
    </source>
</evidence>
<keyword evidence="3 7" id="KW-0479">Metal-binding</keyword>
<protein>
    <recommendedName>
        <fullName evidence="11">CYtochrome P450 family</fullName>
    </recommendedName>
</protein>
<name>A0A9P1N4L2_9PELO</name>
<dbReference type="GO" id="GO:0005737">
    <property type="term" value="C:cytoplasm"/>
    <property type="evidence" value="ECO:0007669"/>
    <property type="project" value="TreeGrafter"/>
</dbReference>
<comment type="similarity">
    <text evidence="2 8">Belongs to the cytochrome P450 family.</text>
</comment>
<reference evidence="9" key="1">
    <citation type="submission" date="2022-11" db="EMBL/GenBank/DDBJ databases">
        <authorList>
            <person name="Kikuchi T."/>
        </authorList>
    </citation>
    <scope>NUCLEOTIDE SEQUENCE</scope>
    <source>
        <strain evidence="9">PS1010</strain>
    </source>
</reference>
<keyword evidence="10" id="KW-1185">Reference proteome</keyword>
<proteinExistence type="inferred from homology"/>
<dbReference type="PANTHER" id="PTHR24300:SF375">
    <property type="entry name" value="CYTOCHROME P450 FAMILY"/>
    <property type="match status" value="1"/>
</dbReference>
<dbReference type="GO" id="GO:0006805">
    <property type="term" value="P:xenobiotic metabolic process"/>
    <property type="evidence" value="ECO:0007669"/>
    <property type="project" value="TreeGrafter"/>
</dbReference>
<evidence type="ECO:0000256" key="6">
    <source>
        <dbReference type="ARBA" id="ARBA00023033"/>
    </source>
</evidence>
<evidence type="ECO:0000256" key="3">
    <source>
        <dbReference type="ARBA" id="ARBA00022723"/>
    </source>
</evidence>
<evidence type="ECO:0000256" key="5">
    <source>
        <dbReference type="ARBA" id="ARBA00023004"/>
    </source>
</evidence>
<gene>
    <name evidence="9" type="ORF">CAMP_LOCUS13712</name>
</gene>
<evidence type="ECO:0000256" key="4">
    <source>
        <dbReference type="ARBA" id="ARBA00023002"/>
    </source>
</evidence>
<keyword evidence="5 7" id="KW-0408">Iron</keyword>
<keyword evidence="4 8" id="KW-0560">Oxidoreductase</keyword>
<dbReference type="CDD" id="cd20617">
    <property type="entry name" value="CYP1_2-like"/>
    <property type="match status" value="1"/>
</dbReference>
<dbReference type="InterPro" id="IPR001128">
    <property type="entry name" value="Cyt_P450"/>
</dbReference>
<dbReference type="PANTHER" id="PTHR24300">
    <property type="entry name" value="CYTOCHROME P450 508A4-RELATED"/>
    <property type="match status" value="1"/>
</dbReference>
<evidence type="ECO:0000313" key="9">
    <source>
        <dbReference type="EMBL" id="CAI5451075.1"/>
    </source>
</evidence>
<evidence type="ECO:0000313" key="10">
    <source>
        <dbReference type="Proteomes" id="UP001152747"/>
    </source>
</evidence>
<dbReference type="FunFam" id="1.10.630.10:FF:000036">
    <property type="entry name" value="CYtochrome P450 family"/>
    <property type="match status" value="1"/>
</dbReference>
<evidence type="ECO:0000256" key="8">
    <source>
        <dbReference type="RuleBase" id="RU000461"/>
    </source>
</evidence>
<keyword evidence="6 8" id="KW-0503">Monooxygenase</keyword>
<dbReference type="InterPro" id="IPR017972">
    <property type="entry name" value="Cyt_P450_CS"/>
</dbReference>
<dbReference type="GO" id="GO:0005506">
    <property type="term" value="F:iron ion binding"/>
    <property type="evidence" value="ECO:0007669"/>
    <property type="project" value="InterPro"/>
</dbReference>
<evidence type="ECO:0000256" key="1">
    <source>
        <dbReference type="ARBA" id="ARBA00001971"/>
    </source>
</evidence>
<dbReference type="EMBL" id="CANHGI010000005">
    <property type="protein sequence ID" value="CAI5451075.1"/>
    <property type="molecule type" value="Genomic_DNA"/>
</dbReference>
<organism evidence="9 10">
    <name type="scientific">Caenorhabditis angaria</name>
    <dbReference type="NCBI Taxonomy" id="860376"/>
    <lineage>
        <taxon>Eukaryota</taxon>
        <taxon>Metazoa</taxon>
        <taxon>Ecdysozoa</taxon>
        <taxon>Nematoda</taxon>
        <taxon>Chromadorea</taxon>
        <taxon>Rhabditida</taxon>
        <taxon>Rhabditina</taxon>
        <taxon>Rhabditomorpha</taxon>
        <taxon>Rhabditoidea</taxon>
        <taxon>Rhabditidae</taxon>
        <taxon>Peloderinae</taxon>
        <taxon>Caenorhabditis</taxon>
    </lineage>
</organism>
<sequence>MLLILVFSTVIVSLFLYVEVKRKKLPRGPYPLPIIGNLHQLIYYVSKSGGLVEGFNAIGKIYGKVFTIWIGPMPTVYIADYKIAYETHIKQSQIFSNRFSPGIFHYIREGRGIIASNGEFWQQHRRFALQTLRDFGVGRNVMEDKILNELNWLIQDFEKFQNKKEITSDASSFFDLLVGSIINQLLVSKRFSRDDERFEKLKNNISDALKKFGLFELFCPLWIQKWECLKWRQGQMFGVFDWIHEFCLDEIKERVSQPANEQHEDFLDVFIDKIEKDKTDGNNNKNSSFTLETLSIDMLDLWIAGQETTSTTLTWAGVCLLNNPDVQKKARVELIQITGGTRNLSLSDKKNTPYLNAVINEIQRIASILNINLLRKTNEDTLIDGQPLQEGTVITTQLSMLHTDEGVFKNHKQFRPERFLEDEQLEKMLIPFGIGKRVCLGESLARAELFLILGNILLRYDIKCADNTIPKMESISPFAMMKKTTSL</sequence>
<dbReference type="SUPFAM" id="SSF48264">
    <property type="entry name" value="Cytochrome P450"/>
    <property type="match status" value="1"/>
</dbReference>
<dbReference type="PRINTS" id="PR00463">
    <property type="entry name" value="EP450I"/>
</dbReference>
<dbReference type="PROSITE" id="PS00086">
    <property type="entry name" value="CYTOCHROME_P450"/>
    <property type="match status" value="1"/>
</dbReference>
<evidence type="ECO:0000256" key="7">
    <source>
        <dbReference type="PIRSR" id="PIRSR602401-1"/>
    </source>
</evidence>
<keyword evidence="7 8" id="KW-0349">Heme</keyword>
<dbReference type="Proteomes" id="UP001152747">
    <property type="component" value="Unassembled WGS sequence"/>
</dbReference>
<comment type="caution">
    <text evidence="9">The sequence shown here is derived from an EMBL/GenBank/DDBJ whole genome shotgun (WGS) entry which is preliminary data.</text>
</comment>
<dbReference type="PRINTS" id="PR00385">
    <property type="entry name" value="P450"/>
</dbReference>
<dbReference type="InterPro" id="IPR050182">
    <property type="entry name" value="Cytochrome_P450_fam2"/>
</dbReference>
<dbReference type="AlphaFoldDB" id="A0A9P1N4L2"/>
<accession>A0A9P1N4L2</accession>
<dbReference type="Gene3D" id="1.10.630.10">
    <property type="entry name" value="Cytochrome P450"/>
    <property type="match status" value="1"/>
</dbReference>
<dbReference type="Pfam" id="PF00067">
    <property type="entry name" value="p450"/>
    <property type="match status" value="1"/>
</dbReference>